<name>A0A4Y9AEQ8_9BACI</name>
<gene>
    <name evidence="12" type="ORF">E4U82_00155</name>
</gene>
<dbReference type="Proteomes" id="UP000298484">
    <property type="component" value="Unassembled WGS sequence"/>
</dbReference>
<evidence type="ECO:0000256" key="2">
    <source>
        <dbReference type="ARBA" id="ARBA00022448"/>
    </source>
</evidence>
<feature type="transmembrane region" description="Helical" evidence="9">
    <location>
        <begin position="60"/>
        <end position="77"/>
    </location>
</feature>
<dbReference type="InterPro" id="IPR036291">
    <property type="entry name" value="NAD(P)-bd_dom_sf"/>
</dbReference>
<dbReference type="AlphaFoldDB" id="A0A4Y9AEQ8"/>
<keyword evidence="6 9" id="KW-1133">Transmembrane helix</keyword>
<feature type="transmembrane region" description="Helical" evidence="9">
    <location>
        <begin position="295"/>
        <end position="315"/>
    </location>
</feature>
<dbReference type="InterPro" id="IPR038770">
    <property type="entry name" value="Na+/solute_symporter_sf"/>
</dbReference>
<feature type="transmembrane region" description="Helical" evidence="9">
    <location>
        <begin position="368"/>
        <end position="388"/>
    </location>
</feature>
<feature type="transmembrane region" description="Helical" evidence="9">
    <location>
        <begin position="31"/>
        <end position="48"/>
    </location>
</feature>
<feature type="domain" description="RCK N-terminal" evidence="11">
    <location>
        <begin position="405"/>
        <end position="485"/>
    </location>
</feature>
<dbReference type="RefSeq" id="WP_135108014.1">
    <property type="nucleotide sequence ID" value="NZ_SRHY01000001.1"/>
</dbReference>
<keyword evidence="13" id="KW-1185">Reference proteome</keyword>
<dbReference type="GO" id="GO:1902600">
    <property type="term" value="P:proton transmembrane transport"/>
    <property type="evidence" value="ECO:0007669"/>
    <property type="project" value="InterPro"/>
</dbReference>
<evidence type="ECO:0000256" key="9">
    <source>
        <dbReference type="SAM" id="Phobius"/>
    </source>
</evidence>
<keyword evidence="7" id="KW-0406">Ion transport</keyword>
<dbReference type="PANTHER" id="PTHR32507">
    <property type="entry name" value="NA(+)/H(+) ANTIPORTER 1"/>
    <property type="match status" value="1"/>
</dbReference>
<dbReference type="Gene3D" id="1.20.1530.20">
    <property type="match status" value="1"/>
</dbReference>
<keyword evidence="2" id="KW-0813">Transport</keyword>
<evidence type="ECO:0000259" key="10">
    <source>
        <dbReference type="Pfam" id="PF00999"/>
    </source>
</evidence>
<feature type="transmembrane region" description="Helical" evidence="9">
    <location>
        <begin position="336"/>
        <end position="356"/>
    </location>
</feature>
<keyword evidence="5 9" id="KW-0812">Transmembrane</keyword>
<feature type="transmembrane region" description="Helical" evidence="9">
    <location>
        <begin position="185"/>
        <end position="207"/>
    </location>
</feature>
<evidence type="ECO:0000256" key="6">
    <source>
        <dbReference type="ARBA" id="ARBA00022989"/>
    </source>
</evidence>
<dbReference type="GO" id="GO:0006813">
    <property type="term" value="P:potassium ion transport"/>
    <property type="evidence" value="ECO:0007669"/>
    <property type="project" value="InterPro"/>
</dbReference>
<comment type="subcellular location">
    <subcellularLocation>
        <location evidence="1">Cell membrane</location>
        <topology evidence="1">Multi-pass membrane protein</topology>
    </subcellularLocation>
</comment>
<feature type="transmembrane region" description="Helical" evidence="9">
    <location>
        <begin position="89"/>
        <end position="112"/>
    </location>
</feature>
<reference evidence="12 13" key="1">
    <citation type="submission" date="2019-03" db="EMBL/GenBank/DDBJ databases">
        <title>Genome sequence of Lentibacillus salicampi ATCC BAA-719.</title>
        <authorList>
            <person name="Maclea K.S."/>
            <person name="Simoes Junior M."/>
        </authorList>
    </citation>
    <scope>NUCLEOTIDE SEQUENCE [LARGE SCALE GENOMIC DNA]</scope>
    <source>
        <strain evidence="12 13">ATCC BAA-719</strain>
    </source>
</reference>
<dbReference type="InterPro" id="IPR003148">
    <property type="entry name" value="RCK_N"/>
</dbReference>
<dbReference type="GO" id="GO:0005886">
    <property type="term" value="C:plasma membrane"/>
    <property type="evidence" value="ECO:0007669"/>
    <property type="project" value="UniProtKB-SubCell"/>
</dbReference>
<evidence type="ECO:0000313" key="12">
    <source>
        <dbReference type="EMBL" id="TFJ94368.1"/>
    </source>
</evidence>
<evidence type="ECO:0000256" key="5">
    <source>
        <dbReference type="ARBA" id="ARBA00022692"/>
    </source>
</evidence>
<evidence type="ECO:0000259" key="11">
    <source>
        <dbReference type="Pfam" id="PF02254"/>
    </source>
</evidence>
<proteinExistence type="predicted"/>
<keyword evidence="3" id="KW-0050">Antiport</keyword>
<evidence type="ECO:0000313" key="13">
    <source>
        <dbReference type="Proteomes" id="UP000298484"/>
    </source>
</evidence>
<evidence type="ECO:0000256" key="1">
    <source>
        <dbReference type="ARBA" id="ARBA00004651"/>
    </source>
</evidence>
<dbReference type="InterPro" id="IPR006153">
    <property type="entry name" value="Cation/H_exchanger_TM"/>
</dbReference>
<evidence type="ECO:0000256" key="7">
    <source>
        <dbReference type="ARBA" id="ARBA00023065"/>
    </source>
</evidence>
<feature type="transmembrane region" description="Helical" evidence="9">
    <location>
        <begin position="6"/>
        <end position="24"/>
    </location>
</feature>
<evidence type="ECO:0000256" key="3">
    <source>
        <dbReference type="ARBA" id="ARBA00022449"/>
    </source>
</evidence>
<comment type="caution">
    <text evidence="12">The sequence shown here is derived from an EMBL/GenBank/DDBJ whole genome shotgun (WGS) entry which is preliminary data.</text>
</comment>
<dbReference type="GO" id="GO:0015297">
    <property type="term" value="F:antiporter activity"/>
    <property type="evidence" value="ECO:0007669"/>
    <property type="project" value="UniProtKB-KW"/>
</dbReference>
<feature type="transmembrane region" description="Helical" evidence="9">
    <location>
        <begin position="271"/>
        <end position="289"/>
    </location>
</feature>
<dbReference type="EMBL" id="SRHY01000001">
    <property type="protein sequence ID" value="TFJ94368.1"/>
    <property type="molecule type" value="Genomic_DNA"/>
</dbReference>
<dbReference type="Gene3D" id="3.40.50.720">
    <property type="entry name" value="NAD(P)-binding Rossmann-like Domain"/>
    <property type="match status" value="1"/>
</dbReference>
<protein>
    <submittedName>
        <fullName evidence="12">Sodium:proton antiporter</fullName>
    </submittedName>
</protein>
<feature type="transmembrane region" description="Helical" evidence="9">
    <location>
        <begin position="150"/>
        <end position="173"/>
    </location>
</feature>
<accession>A0A4Y9AEQ8</accession>
<feature type="transmembrane region" description="Helical" evidence="9">
    <location>
        <begin position="118"/>
        <end position="138"/>
    </location>
</feature>
<organism evidence="12 13">
    <name type="scientific">Lentibacillus salicampi</name>
    <dbReference type="NCBI Taxonomy" id="175306"/>
    <lineage>
        <taxon>Bacteria</taxon>
        <taxon>Bacillati</taxon>
        <taxon>Bacillota</taxon>
        <taxon>Bacilli</taxon>
        <taxon>Bacillales</taxon>
        <taxon>Bacillaceae</taxon>
        <taxon>Lentibacillus</taxon>
    </lineage>
</organism>
<feature type="domain" description="Cation/H+ exchanger transmembrane" evidence="10">
    <location>
        <begin position="14"/>
        <end position="394"/>
    </location>
</feature>
<dbReference type="Pfam" id="PF00999">
    <property type="entry name" value="Na_H_Exchanger"/>
    <property type="match status" value="1"/>
</dbReference>
<dbReference type="OrthoDB" id="570124at2"/>
<feature type="transmembrane region" description="Helical" evidence="9">
    <location>
        <begin position="219"/>
        <end position="236"/>
    </location>
</feature>
<keyword evidence="4" id="KW-1003">Cell membrane</keyword>
<evidence type="ECO:0000256" key="8">
    <source>
        <dbReference type="ARBA" id="ARBA00023136"/>
    </source>
</evidence>
<dbReference type="SUPFAM" id="SSF51735">
    <property type="entry name" value="NAD(P)-binding Rossmann-fold domains"/>
    <property type="match status" value="1"/>
</dbReference>
<evidence type="ECO:0000256" key="4">
    <source>
        <dbReference type="ARBA" id="ARBA00022475"/>
    </source>
</evidence>
<sequence>MEETVLLSIVIIVVLGIFSQWLAWRIQWPSIVIMSVAGLLIGPVFEFINPENALDELYSPIISLAVAVILFEGSSSLNFREVKDISKSVFRVVTLGAFIAWIGGALAAHFIAGLSLPVSFIIGGLFIVTGPTVINPLLRQAKLKPRSATVLKWEGIILDPAGPLLALFAYQITKVITDDNLQTNYLLNFFAGSLMAVAIGLLIGLLVSRMVRKGLFPEFLKSPIVLSFVLLCFSISEVVMHETGMLAVTVMGLTMARTKKYIASIGNVSHFVENISVILTSTVFVLLTASLTRDTIMDVFTLPIIGFVLFMLFIVRPLSIWISTIGTELKAPEKTLIGWIAPRGIVALTVSGYFAGLLQEDGFTDASTLMTLTFALVFITVCAHGFTLEPLAKKLHIANAEQDGILIVGANHFSTDFAEHCKSLDIPVMIIDSTYGRLMPAKNKGINTFNGEILSEHTQLEANLTPYEYIVAMTDAPAYNALIGQSFAPEFGFNNTFSLPSDGMNKRNSDISPAVKANILFDEDASPSNLNQKIREGYTFETIETAKKQTVKKADFAKKGIVLFIRKKNNGITFITARSKKLQLEQGDQVVMLVNDNK</sequence>
<keyword evidence="8 9" id="KW-0472">Membrane</keyword>
<dbReference type="Pfam" id="PF02254">
    <property type="entry name" value="TrkA_N"/>
    <property type="match status" value="1"/>
</dbReference>
<dbReference type="PANTHER" id="PTHR32507:SF0">
    <property type="entry name" value="NA(+)_H(+) ANTIPORTER 2-RELATED"/>
    <property type="match status" value="1"/>
</dbReference>